<proteinExistence type="predicted"/>
<reference evidence="2 3" key="1">
    <citation type="journal article" date="2015" name="Antonie Van Leeuwenhoek">
        <title>Prauserella endophytica sp. nov., an endophytic actinobacterium isolated from Tamarix taklamakanensis.</title>
        <authorList>
            <person name="Liu J.M."/>
            <person name="Habden X."/>
            <person name="Guo L."/>
            <person name="Tuo L."/>
            <person name="Jiang Z.K."/>
            <person name="Liu S.W."/>
            <person name="Liu X.F."/>
            <person name="Chen L."/>
            <person name="Li R.F."/>
            <person name="Zhang Y.Q."/>
            <person name="Sun C.H."/>
        </authorList>
    </citation>
    <scope>NUCLEOTIDE SEQUENCE [LARGE SCALE GENOMIC DNA]</scope>
    <source>
        <strain evidence="2 3">CGMCC 4.7182</strain>
    </source>
</reference>
<sequence length="59" mass="6438">MSNPKPGEVWQLMVHPAATDGLLAFLSSRGLELVRYPGDGNDLPTYALSPSEDLKEPKQ</sequence>
<dbReference type="EMBL" id="SWMS01000014">
    <property type="protein sequence ID" value="TKG67047.1"/>
    <property type="molecule type" value="Genomic_DNA"/>
</dbReference>
<name>A0ABY2S2I8_9PSEU</name>
<evidence type="ECO:0000256" key="1">
    <source>
        <dbReference type="SAM" id="MobiDB-lite"/>
    </source>
</evidence>
<evidence type="ECO:0000313" key="3">
    <source>
        <dbReference type="Proteomes" id="UP000309992"/>
    </source>
</evidence>
<gene>
    <name evidence="2" type="ORF">FCN18_24385</name>
</gene>
<evidence type="ECO:0008006" key="4">
    <source>
        <dbReference type="Google" id="ProtNLM"/>
    </source>
</evidence>
<protein>
    <recommendedName>
        <fullName evidence="4">Glyoxalase-like domain-containing protein</fullName>
    </recommendedName>
</protein>
<comment type="caution">
    <text evidence="2">The sequence shown here is derived from an EMBL/GenBank/DDBJ whole genome shotgun (WGS) entry which is preliminary data.</text>
</comment>
<keyword evidence="3" id="KW-1185">Reference proteome</keyword>
<feature type="region of interest" description="Disordered" evidence="1">
    <location>
        <begin position="38"/>
        <end position="59"/>
    </location>
</feature>
<dbReference type="RefSeq" id="WP_137096179.1">
    <property type="nucleotide sequence ID" value="NZ_SWMS01000014.1"/>
</dbReference>
<evidence type="ECO:0000313" key="2">
    <source>
        <dbReference type="EMBL" id="TKG67047.1"/>
    </source>
</evidence>
<accession>A0ABY2S2I8</accession>
<dbReference type="Proteomes" id="UP000309992">
    <property type="component" value="Unassembled WGS sequence"/>
</dbReference>
<organism evidence="2 3">
    <name type="scientific">Prauserella endophytica</name>
    <dbReference type="NCBI Taxonomy" id="1592324"/>
    <lineage>
        <taxon>Bacteria</taxon>
        <taxon>Bacillati</taxon>
        <taxon>Actinomycetota</taxon>
        <taxon>Actinomycetes</taxon>
        <taxon>Pseudonocardiales</taxon>
        <taxon>Pseudonocardiaceae</taxon>
        <taxon>Prauserella</taxon>
        <taxon>Prauserella coralliicola group</taxon>
    </lineage>
</organism>